<proteinExistence type="predicted"/>
<sequence>MGGRRKARGMAEKVDDEFSEFVRQTSGRLLATGRSVRNDRTGQVPGFHALTGDGYDHLLLGYYKGPIAKFVFTYLGKNMDTYVQKWSQDPTFSFVWFKIPEKVDRVKFYNSLEKPTNATIAALDANGNQLPLGPDATLFAE</sequence>
<name>A0ABN2FNT5_9ACTN</name>
<reference evidence="1 2" key="1">
    <citation type="journal article" date="2019" name="Int. J. Syst. Evol. Microbiol.">
        <title>The Global Catalogue of Microorganisms (GCM) 10K type strain sequencing project: providing services to taxonomists for standard genome sequencing and annotation.</title>
        <authorList>
            <consortium name="The Broad Institute Genomics Platform"/>
            <consortium name="The Broad Institute Genome Sequencing Center for Infectious Disease"/>
            <person name="Wu L."/>
            <person name="Ma J."/>
        </authorList>
    </citation>
    <scope>NUCLEOTIDE SEQUENCE [LARGE SCALE GENOMIC DNA]</scope>
    <source>
        <strain evidence="1 2">JCM 14718</strain>
    </source>
</reference>
<dbReference type="EMBL" id="BAAANY010000001">
    <property type="protein sequence ID" value="GAA1655121.1"/>
    <property type="molecule type" value="Genomic_DNA"/>
</dbReference>
<protein>
    <submittedName>
        <fullName evidence="1">Uncharacterized protein</fullName>
    </submittedName>
</protein>
<keyword evidence="2" id="KW-1185">Reference proteome</keyword>
<gene>
    <name evidence="1" type="ORF">GCM10009765_00310</name>
</gene>
<comment type="caution">
    <text evidence="1">The sequence shown here is derived from an EMBL/GenBank/DDBJ whole genome shotgun (WGS) entry which is preliminary data.</text>
</comment>
<accession>A0ABN2FNT5</accession>
<evidence type="ECO:0000313" key="2">
    <source>
        <dbReference type="Proteomes" id="UP001500618"/>
    </source>
</evidence>
<organism evidence="1 2">
    <name type="scientific">Fodinicola feengrottensis</name>
    <dbReference type="NCBI Taxonomy" id="435914"/>
    <lineage>
        <taxon>Bacteria</taxon>
        <taxon>Bacillati</taxon>
        <taxon>Actinomycetota</taxon>
        <taxon>Actinomycetes</taxon>
        <taxon>Mycobacteriales</taxon>
        <taxon>Fodinicola</taxon>
    </lineage>
</organism>
<dbReference type="Proteomes" id="UP001500618">
    <property type="component" value="Unassembled WGS sequence"/>
</dbReference>
<evidence type="ECO:0000313" key="1">
    <source>
        <dbReference type="EMBL" id="GAA1655121.1"/>
    </source>
</evidence>